<comment type="caution">
    <text evidence="3">The sequence shown here is derived from an EMBL/GenBank/DDBJ whole genome shotgun (WGS) entry which is preliminary data.</text>
</comment>
<evidence type="ECO:0000313" key="4">
    <source>
        <dbReference type="EMBL" id="CAL6051028.1"/>
    </source>
</evidence>
<evidence type="ECO:0000313" key="3">
    <source>
        <dbReference type="EMBL" id="CAI9946770.1"/>
    </source>
</evidence>
<reference evidence="3" key="1">
    <citation type="submission" date="2023-06" db="EMBL/GenBank/DDBJ databases">
        <authorList>
            <person name="Kurt Z."/>
        </authorList>
    </citation>
    <scope>NUCLEOTIDE SEQUENCE</scope>
</reference>
<evidence type="ECO:0000256" key="1">
    <source>
        <dbReference type="SAM" id="Coils"/>
    </source>
</evidence>
<dbReference type="Proteomes" id="UP001642409">
    <property type="component" value="Unassembled WGS sequence"/>
</dbReference>
<reference evidence="4 5" key="2">
    <citation type="submission" date="2024-07" db="EMBL/GenBank/DDBJ databases">
        <authorList>
            <person name="Akdeniz Z."/>
        </authorList>
    </citation>
    <scope>NUCLEOTIDE SEQUENCE [LARGE SCALE GENOMIC DNA]</scope>
</reference>
<evidence type="ECO:0000313" key="5">
    <source>
        <dbReference type="Proteomes" id="UP001642409"/>
    </source>
</evidence>
<name>A0AA86PUX2_9EUKA</name>
<dbReference type="EMBL" id="CATOUU010000764">
    <property type="protein sequence ID" value="CAI9946770.1"/>
    <property type="molecule type" value="Genomic_DNA"/>
</dbReference>
<keyword evidence="1" id="KW-0175">Coiled coil</keyword>
<evidence type="ECO:0000256" key="2">
    <source>
        <dbReference type="SAM" id="MobiDB-lite"/>
    </source>
</evidence>
<keyword evidence="5" id="KW-1185">Reference proteome</keyword>
<dbReference type="EMBL" id="CAXDID020000186">
    <property type="protein sequence ID" value="CAL6051028.1"/>
    <property type="molecule type" value="Genomic_DNA"/>
</dbReference>
<feature type="region of interest" description="Disordered" evidence="2">
    <location>
        <begin position="85"/>
        <end position="112"/>
    </location>
</feature>
<accession>A0AA86PUX2</accession>
<proteinExistence type="predicted"/>
<protein>
    <submittedName>
        <fullName evidence="4">Hypothetical_protein</fullName>
    </submittedName>
</protein>
<feature type="coiled-coil region" evidence="1">
    <location>
        <begin position="274"/>
        <end position="329"/>
    </location>
</feature>
<dbReference type="AlphaFoldDB" id="A0AA86PUX2"/>
<organism evidence="3">
    <name type="scientific">Hexamita inflata</name>
    <dbReference type="NCBI Taxonomy" id="28002"/>
    <lineage>
        <taxon>Eukaryota</taxon>
        <taxon>Metamonada</taxon>
        <taxon>Diplomonadida</taxon>
        <taxon>Hexamitidae</taxon>
        <taxon>Hexamitinae</taxon>
        <taxon>Hexamita</taxon>
    </lineage>
</organism>
<sequence length="335" mass="39385">MQKSATFSRGIQQFYKTKPMQQATEQLRKSKIDNNSKILNILDSHISESQSNIADSQLLLQRSKLDMLELEQALLLQKSEQRLLNSKSHREPIEKNAQQDQEDSDEQERQEQLRQIKQEQLKIMKEEILENKTSYSQQQRSQQVPNNNQNTQLFIPKHLEREALEIQRRVIAELIEEKEKQQIIALTHKYEPDRLEKPRYIGAADKFLEETQSIGLVQHLKQTQDMVNSIKPKEEMQMSIVDFINTAPSNRASRQIPESVVNKLEENYQLKTQFLELKKQNDVQKKEIDFIKQQIEQAEADLQKQRQYQQLLQERANKAKQEAIKIVEEVQASGI</sequence>
<gene>
    <name evidence="3" type="ORF">HINF_LOCUS34415</name>
    <name evidence="4" type="ORF">HINF_LOCUS44174</name>
</gene>